<dbReference type="EMBL" id="CP059572">
    <property type="protein sequence ID" value="QXJ23765.1"/>
    <property type="molecule type" value="Genomic_DNA"/>
</dbReference>
<evidence type="ECO:0000313" key="5">
    <source>
        <dbReference type="Proteomes" id="UP001049518"/>
    </source>
</evidence>
<keyword evidence="5" id="KW-1185">Reference proteome</keyword>
<feature type="compositionally biased region" description="Low complexity" evidence="1">
    <location>
        <begin position="381"/>
        <end position="390"/>
    </location>
</feature>
<feature type="region of interest" description="Disordered" evidence="1">
    <location>
        <begin position="381"/>
        <end position="403"/>
    </location>
</feature>
<evidence type="ECO:0000259" key="3">
    <source>
        <dbReference type="Pfam" id="PF14028"/>
    </source>
</evidence>
<reference evidence="4" key="1">
    <citation type="submission" date="2020-07" db="EMBL/GenBank/DDBJ databases">
        <authorList>
            <person name="Tarantini F.S."/>
            <person name="Hong K.W."/>
            <person name="Chan K.G."/>
        </authorList>
    </citation>
    <scope>NUCLEOTIDE SEQUENCE</scope>
    <source>
        <strain evidence="4">32-07</strain>
    </source>
</reference>
<accession>A0ABX8QYB8</accession>
<organism evidence="4 5">
    <name type="scientific">Actinomadura graeca</name>
    <dbReference type="NCBI Taxonomy" id="2750812"/>
    <lineage>
        <taxon>Bacteria</taxon>
        <taxon>Bacillati</taxon>
        <taxon>Actinomycetota</taxon>
        <taxon>Actinomycetes</taxon>
        <taxon>Streptosporangiales</taxon>
        <taxon>Thermomonosporaceae</taxon>
        <taxon>Actinomadura</taxon>
    </lineage>
</organism>
<dbReference type="InterPro" id="IPR023809">
    <property type="entry name" value="Thiopep_bacteriocin_synth_dom"/>
</dbReference>
<dbReference type="Pfam" id="PF14028">
    <property type="entry name" value="Lant_dehydr_C"/>
    <property type="match status" value="1"/>
</dbReference>
<sequence>MTRHSLFRAPDFAVVRLSALAAGTPAPVPPDDLDSPEAMRRYLREAASHPWFREAVAVSSSGLDGALRKVVDGDAVPAANLRRAVLATTRYLSRMTHRPTPFGLMAGVAEARFDAGAKFRVGTDHRKSARADMGWLAATIKEWETDPGVLARLRLVANDLGFVRGDRLVLPLVRVPPDQRGPNDQERTVRATNAVRAALTAAAEPIRHADLVARLREGFPDAPSDAVERMVVQLVEGEFLLTDLRPPAAAADPLGHVLERLPERFAGRAALTGVRDALAAYSATAPGHGLSAWRTAVTEMRALHAGDRPIQVDLGMDADVILPAAVADELVDAVSAAWRVLPPRLAPLDPLADYRAAFLERYGTGALVPIKEVVDPEAGLGPPSGYLLPPGHRRPPDRPAPDAERDTLLLGLAQRGGPEIVLDDALVERLARPGSVDEPASYAEVCAELVADSEDGLRDGGFRLVMTAMNFTRPGAMSGRFLHLLPGLGAAVSETAREEAAPAVPVQVVGPVLDSRSANVAQVPRLTGELAATGVFADGPEALSLDDLLVGADHDRFVVVSRRDGRELAPMPFHALNLQLTTPNAVRLLMEIGEGRTPAWPLWSWGTAERMPYLPRVRRGRTILSPARWLPDPRLTQEVDWAAWKRLFERWRADWAVPDIVYATYTDHRVRLDLGSVAHLKTLHAELRKRPGTVLQEAPAGGRHGFGWARGHATEIAVPMRPVRHRAISDTTRRRAVRRTHPPGGEWLYLKVYATPGRHGELLARHVPALVRRAAGITDRWFFLRYRDDEPHLRLRFHGDPAALGARLLPIVHRWAADLAETGLINRIVLDTYLPETGRYGGPDLIEAAEDAFAADSGSVLSQLALREAGELDLPMPLLLAANHLDLARHLHGEGWRDWLLETYPKGARHETFQSHRREAIRLLDPAAGFAGLSELRGGRALLDGWERRSGPVAAYGRAVREALDDPSAIFASVLHMHHIRLAGIDRRAEQDGYAVARGVLQAHRDRERHRTP</sequence>
<gene>
    <name evidence="4" type="ORF">AGRA3207_004966</name>
</gene>
<feature type="compositionally biased region" description="Basic and acidic residues" evidence="1">
    <location>
        <begin position="394"/>
        <end position="403"/>
    </location>
</feature>
<dbReference type="RefSeq" id="WP_231329436.1">
    <property type="nucleotide sequence ID" value="NZ_CP059572.1"/>
</dbReference>
<feature type="domain" description="Lantibiotic dehydratase N-terminal" evidence="2">
    <location>
        <begin position="49"/>
        <end position="683"/>
    </location>
</feature>
<evidence type="ECO:0000313" key="4">
    <source>
        <dbReference type="EMBL" id="QXJ23765.1"/>
    </source>
</evidence>
<dbReference type="Pfam" id="PF04738">
    <property type="entry name" value="Lant_dehydr_N"/>
    <property type="match status" value="1"/>
</dbReference>
<name>A0ABX8QYB8_9ACTN</name>
<dbReference type="NCBIfam" id="TIGR03891">
    <property type="entry name" value="thiopep_ocin"/>
    <property type="match status" value="1"/>
</dbReference>
<dbReference type="InterPro" id="IPR006827">
    <property type="entry name" value="Lant_deHydtase_N"/>
</dbReference>
<proteinExistence type="predicted"/>
<evidence type="ECO:0000259" key="2">
    <source>
        <dbReference type="Pfam" id="PF04738"/>
    </source>
</evidence>
<dbReference type="Proteomes" id="UP001049518">
    <property type="component" value="Chromosome"/>
</dbReference>
<evidence type="ECO:0000256" key="1">
    <source>
        <dbReference type="SAM" id="MobiDB-lite"/>
    </source>
</evidence>
<feature type="domain" description="Thiopeptide-type bacteriocin biosynthesis" evidence="3">
    <location>
        <begin position="747"/>
        <end position="998"/>
    </location>
</feature>
<protein>
    <submittedName>
        <fullName evidence="4">Lantibiotic dehydratase</fullName>
    </submittedName>
</protein>